<dbReference type="AlphaFoldDB" id="A0A1V1P2D2"/>
<protein>
    <submittedName>
        <fullName evidence="1">Uncharacterized protein</fullName>
    </submittedName>
</protein>
<comment type="caution">
    <text evidence="1">The sequence shown here is derived from an EMBL/GenBank/DDBJ whole genome shotgun (WGS) entry which is preliminary data.</text>
</comment>
<evidence type="ECO:0000313" key="1">
    <source>
        <dbReference type="EMBL" id="ETR68964.1"/>
    </source>
</evidence>
<proteinExistence type="predicted"/>
<name>A0A1V1P2D2_9BACT</name>
<dbReference type="Proteomes" id="UP000189670">
    <property type="component" value="Unassembled WGS sequence"/>
</dbReference>
<dbReference type="EMBL" id="ATBP01000782">
    <property type="protein sequence ID" value="ETR68964.1"/>
    <property type="molecule type" value="Genomic_DNA"/>
</dbReference>
<accession>A0A1V1P2D2</accession>
<gene>
    <name evidence="1" type="ORF">OMM_10014</name>
</gene>
<sequence>MIFKRFIDLFPEIAENETRRITLRSDPLIPDGEYAFVDSYCEDKTCDCRRVYFEVFQIDPNYEPIYAATISYGWEDLDFYLSWSPYLPPSMAAEMHGAFLEESQEQSKYSQRFLDLFKSRFLTDPAYIERIKRHYAMFKAKLRQNN</sequence>
<organism evidence="1 2">
    <name type="scientific">Candidatus Magnetoglobus multicellularis str. Araruama</name>
    <dbReference type="NCBI Taxonomy" id="890399"/>
    <lineage>
        <taxon>Bacteria</taxon>
        <taxon>Pseudomonadati</taxon>
        <taxon>Thermodesulfobacteriota</taxon>
        <taxon>Desulfobacteria</taxon>
        <taxon>Desulfobacterales</taxon>
        <taxon>Desulfobacteraceae</taxon>
        <taxon>Candidatus Magnetoglobus</taxon>
    </lineage>
</organism>
<reference evidence="2" key="1">
    <citation type="submission" date="2012-11" db="EMBL/GenBank/DDBJ databases">
        <authorList>
            <person name="Lucero-Rivera Y.E."/>
            <person name="Tovar-Ramirez D."/>
        </authorList>
    </citation>
    <scope>NUCLEOTIDE SEQUENCE [LARGE SCALE GENOMIC DNA]</scope>
    <source>
        <strain evidence="2">Araruama</strain>
    </source>
</reference>
<evidence type="ECO:0000313" key="2">
    <source>
        <dbReference type="Proteomes" id="UP000189670"/>
    </source>
</evidence>